<dbReference type="SUPFAM" id="SSF103473">
    <property type="entry name" value="MFS general substrate transporter"/>
    <property type="match status" value="1"/>
</dbReference>
<evidence type="ECO:0000259" key="7">
    <source>
        <dbReference type="PROSITE" id="PS50850"/>
    </source>
</evidence>
<feature type="transmembrane region" description="Helical" evidence="6">
    <location>
        <begin position="175"/>
        <end position="194"/>
    </location>
</feature>
<dbReference type="InterPro" id="IPR005828">
    <property type="entry name" value="MFS_sugar_transport-like"/>
</dbReference>
<dbReference type="RefSeq" id="WP_148692713.1">
    <property type="nucleotide sequence ID" value="NZ_CP020477.1"/>
</dbReference>
<dbReference type="PROSITE" id="PS00216">
    <property type="entry name" value="SUGAR_TRANSPORT_1"/>
    <property type="match status" value="1"/>
</dbReference>
<feature type="transmembrane region" description="Helical" evidence="6">
    <location>
        <begin position="86"/>
        <end position="104"/>
    </location>
</feature>
<feature type="transmembrane region" description="Helical" evidence="6">
    <location>
        <begin position="394"/>
        <end position="413"/>
    </location>
</feature>
<feature type="domain" description="Major facilitator superfamily (MFS) profile" evidence="7">
    <location>
        <begin position="20"/>
        <end position="420"/>
    </location>
</feature>
<evidence type="ECO:0000256" key="4">
    <source>
        <dbReference type="ARBA" id="ARBA00023136"/>
    </source>
</evidence>
<dbReference type="PANTHER" id="PTHR23508">
    <property type="entry name" value="CARBOXYLIC ACID TRANSPORTER PROTEIN HOMOLOG"/>
    <property type="match status" value="1"/>
</dbReference>
<dbReference type="PROSITE" id="PS50850">
    <property type="entry name" value="MFS"/>
    <property type="match status" value="1"/>
</dbReference>
<evidence type="ECO:0000256" key="6">
    <source>
        <dbReference type="SAM" id="Phobius"/>
    </source>
</evidence>
<comment type="subcellular location">
    <subcellularLocation>
        <location evidence="1">Membrane</location>
        <topology evidence="1">Multi-pass membrane protein</topology>
    </subcellularLocation>
</comment>
<organism evidence="8 9">
    <name type="scientific">Acidianus manzaensis</name>
    <dbReference type="NCBI Taxonomy" id="282676"/>
    <lineage>
        <taxon>Archaea</taxon>
        <taxon>Thermoproteota</taxon>
        <taxon>Thermoprotei</taxon>
        <taxon>Sulfolobales</taxon>
        <taxon>Sulfolobaceae</taxon>
        <taxon>Acidianus</taxon>
    </lineage>
</organism>
<evidence type="ECO:0000313" key="8">
    <source>
        <dbReference type="EMBL" id="ARM76919.1"/>
    </source>
</evidence>
<dbReference type="Pfam" id="PF00083">
    <property type="entry name" value="Sugar_tr"/>
    <property type="match status" value="1"/>
</dbReference>
<dbReference type="STRING" id="282676.B6F84_13425"/>
<evidence type="ECO:0000256" key="5">
    <source>
        <dbReference type="SAM" id="MobiDB-lite"/>
    </source>
</evidence>
<dbReference type="Proteomes" id="UP000193404">
    <property type="component" value="Chromosome"/>
</dbReference>
<feature type="transmembrane region" description="Helical" evidence="6">
    <location>
        <begin position="270"/>
        <end position="295"/>
    </location>
</feature>
<evidence type="ECO:0000256" key="1">
    <source>
        <dbReference type="ARBA" id="ARBA00004141"/>
    </source>
</evidence>
<dbReference type="GO" id="GO:0005886">
    <property type="term" value="C:plasma membrane"/>
    <property type="evidence" value="ECO:0007669"/>
    <property type="project" value="TreeGrafter"/>
</dbReference>
<protein>
    <submittedName>
        <fullName evidence="8">MFS transporter</fullName>
    </submittedName>
</protein>
<name>A0A1W6K317_9CREN</name>
<feature type="transmembrane region" description="Helical" evidence="6">
    <location>
        <begin position="144"/>
        <end position="169"/>
    </location>
</feature>
<dbReference type="KEGG" id="aman:B6F84_13425"/>
<feature type="transmembrane region" description="Helical" evidence="6">
    <location>
        <begin position="367"/>
        <end position="388"/>
    </location>
</feature>
<evidence type="ECO:0000313" key="9">
    <source>
        <dbReference type="Proteomes" id="UP000193404"/>
    </source>
</evidence>
<keyword evidence="3 6" id="KW-1133">Transmembrane helix</keyword>
<evidence type="ECO:0000256" key="3">
    <source>
        <dbReference type="ARBA" id="ARBA00022989"/>
    </source>
</evidence>
<feature type="transmembrane region" description="Helical" evidence="6">
    <location>
        <begin position="231"/>
        <end position="250"/>
    </location>
</feature>
<evidence type="ECO:0000256" key="2">
    <source>
        <dbReference type="ARBA" id="ARBA00022692"/>
    </source>
</evidence>
<dbReference type="InterPro" id="IPR005829">
    <property type="entry name" value="Sugar_transporter_CS"/>
</dbReference>
<keyword evidence="2 6" id="KW-0812">Transmembrane</keyword>
<dbReference type="OrthoDB" id="117970at2157"/>
<reference evidence="8 9" key="1">
    <citation type="submission" date="2017-03" db="EMBL/GenBank/DDBJ databases">
        <title>Sulfur activation and transportation mechanism of thermophilic Archaea Acidianus manzaensis YN-25.</title>
        <authorList>
            <person name="Ma Y."/>
            <person name="Yang Y."/>
            <person name="Xia J."/>
        </authorList>
    </citation>
    <scope>NUCLEOTIDE SEQUENCE [LARGE SCALE GENOMIC DNA]</scope>
    <source>
        <strain evidence="8 9">YN-25</strain>
    </source>
</reference>
<dbReference type="GeneID" id="41591941"/>
<feature type="transmembrane region" description="Helical" evidence="6">
    <location>
        <begin position="332"/>
        <end position="355"/>
    </location>
</feature>
<proteinExistence type="predicted"/>
<dbReference type="PANTHER" id="PTHR23508:SF10">
    <property type="entry name" value="CARBOXYLIC ACID TRANSPORTER PROTEIN HOMOLOG"/>
    <property type="match status" value="1"/>
</dbReference>
<dbReference type="InterPro" id="IPR036259">
    <property type="entry name" value="MFS_trans_sf"/>
</dbReference>
<dbReference type="EMBL" id="CP020477">
    <property type="protein sequence ID" value="ARM76919.1"/>
    <property type="molecule type" value="Genomic_DNA"/>
</dbReference>
<dbReference type="GO" id="GO:0046943">
    <property type="term" value="F:carboxylic acid transmembrane transporter activity"/>
    <property type="evidence" value="ECO:0007669"/>
    <property type="project" value="TreeGrafter"/>
</dbReference>
<keyword evidence="4 6" id="KW-0472">Membrane</keyword>
<sequence>MHNPLGEFENRRLNLFHIKTTLIAGAGQVVDGYDLTAASLVLASMEVYFGNSLLQLSTVLFASIILGNILGAIIFGYLAKHGRKKFYGIDAMLMIFGALFQAFATSAYEIAILRFLLGLGIGADYVLSPLINAEYANIKDRGKLMAISGGFMWNFGALLSAIVTLYLAQIFPQSTLWRVVLALGSVPAIAVVVFRRKFPETPHYLLYVKKDLNELKEKYGLTVDNINISKIVLKAVLPVLFIASLTWYLYDISAYSSVFFGPNVIAERIGVNGVLFELIILAIFSVPWNFTSSLLADRLGRKKLQAIGFIGMGVFTLLFAFLIGKVDILTTLIIYGMSSIFNSLGPGTIVGFWGVELFPAEIRGITQGITVVSGRMGVLTTTFLFPIILQNYGIVTTMILLGILGIVASIITLRLPEPKGKSLSEVSVGKESMKQTSADKNS</sequence>
<dbReference type="Gene3D" id="1.20.1250.20">
    <property type="entry name" value="MFS general substrate transporter like domains"/>
    <property type="match status" value="1"/>
</dbReference>
<feature type="transmembrane region" description="Helical" evidence="6">
    <location>
        <begin position="307"/>
        <end position="326"/>
    </location>
</feature>
<dbReference type="PROSITE" id="PS00217">
    <property type="entry name" value="SUGAR_TRANSPORT_2"/>
    <property type="match status" value="1"/>
</dbReference>
<feature type="region of interest" description="Disordered" evidence="5">
    <location>
        <begin position="421"/>
        <end position="442"/>
    </location>
</feature>
<feature type="transmembrane region" description="Helical" evidence="6">
    <location>
        <begin position="53"/>
        <end position="79"/>
    </location>
</feature>
<feature type="transmembrane region" description="Helical" evidence="6">
    <location>
        <begin position="110"/>
        <end position="132"/>
    </location>
</feature>
<keyword evidence="9" id="KW-1185">Reference proteome</keyword>
<dbReference type="AlphaFoldDB" id="A0A1W6K317"/>
<dbReference type="InterPro" id="IPR020846">
    <property type="entry name" value="MFS_dom"/>
</dbReference>
<accession>A0A1W6K317</accession>
<gene>
    <name evidence="8" type="ORF">B6F84_13425</name>
</gene>